<dbReference type="Proteomes" id="UP000315636">
    <property type="component" value="Unassembled WGS sequence"/>
</dbReference>
<dbReference type="InterPro" id="IPR012336">
    <property type="entry name" value="Thioredoxin-like_fold"/>
</dbReference>
<accession>A0A521EKT4</accession>
<dbReference type="SUPFAM" id="SSF52833">
    <property type="entry name" value="Thioredoxin-like"/>
    <property type="match status" value="1"/>
</dbReference>
<organism evidence="7 8">
    <name type="scientific">Melghirimyces algeriensis</name>
    <dbReference type="NCBI Taxonomy" id="910412"/>
    <lineage>
        <taxon>Bacteria</taxon>
        <taxon>Bacillati</taxon>
        <taxon>Bacillota</taxon>
        <taxon>Bacilli</taxon>
        <taxon>Bacillales</taxon>
        <taxon>Thermoactinomycetaceae</taxon>
        <taxon>Melghirimyces</taxon>
    </lineage>
</organism>
<dbReference type="EMBL" id="FXTI01000009">
    <property type="protein sequence ID" value="SMO84524.1"/>
    <property type="molecule type" value="Genomic_DNA"/>
</dbReference>
<comment type="similarity">
    <text evidence="1">Belongs to the thioredoxin family. DsbA subfamily.</text>
</comment>
<keyword evidence="8" id="KW-1185">Reference proteome</keyword>
<evidence type="ECO:0000313" key="8">
    <source>
        <dbReference type="Proteomes" id="UP000315636"/>
    </source>
</evidence>
<dbReference type="GO" id="GO:0016853">
    <property type="term" value="F:isomerase activity"/>
    <property type="evidence" value="ECO:0007669"/>
    <property type="project" value="UniProtKB-KW"/>
</dbReference>
<dbReference type="RefSeq" id="WP_185956294.1">
    <property type="nucleotide sequence ID" value="NZ_FXTI01000009.1"/>
</dbReference>
<evidence type="ECO:0000313" key="7">
    <source>
        <dbReference type="EMBL" id="SMO84524.1"/>
    </source>
</evidence>
<dbReference type="GO" id="GO:0016491">
    <property type="term" value="F:oxidoreductase activity"/>
    <property type="evidence" value="ECO:0007669"/>
    <property type="project" value="UniProtKB-KW"/>
</dbReference>
<evidence type="ECO:0000256" key="3">
    <source>
        <dbReference type="ARBA" id="ARBA00023002"/>
    </source>
</evidence>
<dbReference type="Pfam" id="PF13462">
    <property type="entry name" value="Thioredoxin_4"/>
    <property type="match status" value="1"/>
</dbReference>
<keyword evidence="5" id="KW-0676">Redox-active center</keyword>
<evidence type="ECO:0000256" key="2">
    <source>
        <dbReference type="ARBA" id="ARBA00022729"/>
    </source>
</evidence>
<evidence type="ECO:0000256" key="1">
    <source>
        <dbReference type="ARBA" id="ARBA00005791"/>
    </source>
</evidence>
<keyword evidence="3" id="KW-0560">Oxidoreductase</keyword>
<dbReference type="InterPro" id="IPR036249">
    <property type="entry name" value="Thioredoxin-like_sf"/>
</dbReference>
<dbReference type="Gene3D" id="3.40.30.10">
    <property type="entry name" value="Glutaredoxin"/>
    <property type="match status" value="1"/>
</dbReference>
<dbReference type="PROSITE" id="PS51352">
    <property type="entry name" value="THIOREDOXIN_2"/>
    <property type="match status" value="1"/>
</dbReference>
<protein>
    <submittedName>
        <fullName evidence="7">Protein-disulfide isomerase</fullName>
    </submittedName>
</protein>
<proteinExistence type="inferred from homology"/>
<dbReference type="AlphaFoldDB" id="A0A521EKT4"/>
<gene>
    <name evidence="7" type="ORF">SAMN06264849_109137</name>
</gene>
<keyword evidence="2" id="KW-0732">Signal</keyword>
<dbReference type="PANTHER" id="PTHR13887:SF14">
    <property type="entry name" value="DISULFIDE BOND FORMATION PROTEIN D"/>
    <property type="match status" value="1"/>
</dbReference>
<reference evidence="7 8" key="1">
    <citation type="submission" date="2017-05" db="EMBL/GenBank/DDBJ databases">
        <authorList>
            <person name="Varghese N."/>
            <person name="Submissions S."/>
        </authorList>
    </citation>
    <scope>NUCLEOTIDE SEQUENCE [LARGE SCALE GENOMIC DNA]</scope>
    <source>
        <strain evidence="7 8">DSM 45474</strain>
    </source>
</reference>
<keyword evidence="4" id="KW-1015">Disulfide bond</keyword>
<dbReference type="InterPro" id="IPR013766">
    <property type="entry name" value="Thioredoxin_domain"/>
</dbReference>
<dbReference type="PANTHER" id="PTHR13887">
    <property type="entry name" value="GLUTATHIONE S-TRANSFERASE KAPPA"/>
    <property type="match status" value="1"/>
</dbReference>
<sequence length="244" mass="27843">MGKNKAGQGNKTKKKQARTNRMQTLTLGTLILVFLGLGGYALVDALIGKEDVQQEKTTDTVKEEIFQYDKQPVLGDENAKVKIVEFGDYKCPSCKKFEENIFPKLKKDYMDSDQVGFYFVNNPFLGEDSVTAAIAGEAVYNQDPDAFWTFYQKVYEEQGAEHETWATKEFLVNLAKKELPDLDHKKLEKAIEEGEYEEDVQQDKAITQQARVNLVPTLFINGKKVSNPFDYAQIKQMIEEELNK</sequence>
<name>A0A521EKT4_9BACL</name>
<keyword evidence="7" id="KW-0413">Isomerase</keyword>
<feature type="domain" description="Thioredoxin" evidence="6">
    <location>
        <begin position="45"/>
        <end position="243"/>
    </location>
</feature>
<evidence type="ECO:0000256" key="5">
    <source>
        <dbReference type="ARBA" id="ARBA00023284"/>
    </source>
</evidence>
<evidence type="ECO:0000259" key="6">
    <source>
        <dbReference type="PROSITE" id="PS51352"/>
    </source>
</evidence>
<evidence type="ECO:0000256" key="4">
    <source>
        <dbReference type="ARBA" id="ARBA00023157"/>
    </source>
</evidence>